<evidence type="ECO:0000256" key="1">
    <source>
        <dbReference type="ARBA" id="ARBA00004141"/>
    </source>
</evidence>
<keyword evidence="5 13" id="KW-0812">Transmembrane</keyword>
<feature type="transmembrane region" description="Helical" evidence="13">
    <location>
        <begin position="469"/>
        <end position="488"/>
    </location>
</feature>
<keyword evidence="7" id="KW-0547">Nucleotide-binding</keyword>
<feature type="transmembrane region" description="Helical" evidence="13">
    <location>
        <begin position="124"/>
        <end position="145"/>
    </location>
</feature>
<feature type="domain" description="ABC transmembrane type-1" evidence="15">
    <location>
        <begin position="328"/>
        <end position="612"/>
    </location>
</feature>
<feature type="transmembrane region" description="Helical" evidence="13">
    <location>
        <begin position="1225"/>
        <end position="1245"/>
    </location>
</feature>
<evidence type="ECO:0000259" key="14">
    <source>
        <dbReference type="PROSITE" id="PS50893"/>
    </source>
</evidence>
<dbReference type="Gene3D" id="3.40.50.300">
    <property type="entry name" value="P-loop containing nucleotide triphosphate hydrolases"/>
    <property type="match status" value="2"/>
</dbReference>
<feature type="transmembrane region" description="Helical" evidence="13">
    <location>
        <begin position="87"/>
        <end position="112"/>
    </location>
</feature>
<evidence type="ECO:0000256" key="12">
    <source>
        <dbReference type="ARBA" id="ARBA00034018"/>
    </source>
</evidence>
<evidence type="ECO:0000313" key="17">
    <source>
        <dbReference type="WBParaSite" id="SVE_1014100.1"/>
    </source>
</evidence>
<dbReference type="SUPFAM" id="SSF90123">
    <property type="entry name" value="ABC transporter transmembrane region"/>
    <property type="match status" value="2"/>
</dbReference>
<feature type="transmembrane region" description="Helical" evidence="13">
    <location>
        <begin position="356"/>
        <end position="377"/>
    </location>
</feature>
<keyword evidence="10 13" id="KW-1133">Transmembrane helix</keyword>
<evidence type="ECO:0000256" key="7">
    <source>
        <dbReference type="ARBA" id="ARBA00022741"/>
    </source>
</evidence>
<dbReference type="PANTHER" id="PTHR24223">
    <property type="entry name" value="ATP-BINDING CASSETTE SUB-FAMILY C"/>
    <property type="match status" value="1"/>
</dbReference>
<accession>A0A0K0FMB4</accession>
<dbReference type="InterPro" id="IPR011527">
    <property type="entry name" value="ABC1_TM_dom"/>
</dbReference>
<feature type="transmembrane region" description="Helical" evidence="13">
    <location>
        <begin position="1098"/>
        <end position="1121"/>
    </location>
</feature>
<reference evidence="16" key="1">
    <citation type="submission" date="2014-07" db="EMBL/GenBank/DDBJ databases">
        <authorList>
            <person name="Martin A.A"/>
            <person name="De Silva N."/>
        </authorList>
    </citation>
    <scope>NUCLEOTIDE SEQUENCE</scope>
</reference>
<dbReference type="STRING" id="75913.A0A0K0FMB4"/>
<feature type="transmembrane region" description="Helical" evidence="13">
    <location>
        <begin position="549"/>
        <end position="570"/>
    </location>
</feature>
<evidence type="ECO:0000256" key="5">
    <source>
        <dbReference type="ARBA" id="ARBA00022692"/>
    </source>
</evidence>
<evidence type="ECO:0000313" key="16">
    <source>
        <dbReference type="Proteomes" id="UP000035680"/>
    </source>
</evidence>
<comment type="catalytic activity">
    <reaction evidence="12">
        <text>ATP + H2O + xenobioticSide 1 = ADP + phosphate + xenobioticSide 2.</text>
        <dbReference type="EC" id="7.6.2.2"/>
    </reaction>
</comment>
<feature type="transmembrane region" description="Helical" evidence="13">
    <location>
        <begin position="187"/>
        <end position="206"/>
    </location>
</feature>
<dbReference type="Gene3D" id="1.20.1560.10">
    <property type="entry name" value="ABC transporter type 1, transmembrane domain"/>
    <property type="match status" value="2"/>
</dbReference>
<evidence type="ECO:0000256" key="8">
    <source>
        <dbReference type="ARBA" id="ARBA00022840"/>
    </source>
</evidence>
<keyword evidence="16" id="KW-1185">Reference proteome</keyword>
<dbReference type="Pfam" id="PF00005">
    <property type="entry name" value="ABC_tran"/>
    <property type="match status" value="2"/>
</dbReference>
<evidence type="ECO:0000256" key="11">
    <source>
        <dbReference type="ARBA" id="ARBA00023136"/>
    </source>
</evidence>
<dbReference type="InterPro" id="IPR050173">
    <property type="entry name" value="ABC_transporter_C-like"/>
</dbReference>
<evidence type="ECO:0000256" key="13">
    <source>
        <dbReference type="SAM" id="Phobius"/>
    </source>
</evidence>
<dbReference type="PROSITE" id="PS50929">
    <property type="entry name" value="ABC_TM1F"/>
    <property type="match status" value="2"/>
</dbReference>
<feature type="transmembrane region" description="Helical" evidence="13">
    <location>
        <begin position="1195"/>
        <end position="1213"/>
    </location>
</feature>
<feature type="transmembrane region" description="Helical" evidence="13">
    <location>
        <begin position="442"/>
        <end position="463"/>
    </location>
</feature>
<feature type="domain" description="ABC transporter" evidence="14">
    <location>
        <begin position="1319"/>
        <end position="1555"/>
    </location>
</feature>
<dbReference type="FunFam" id="1.20.1560.10:FF:000037">
    <property type="entry name" value="ATP-binding cassette subfamily C member 10"/>
    <property type="match status" value="1"/>
</dbReference>
<proteinExistence type="inferred from homology"/>
<evidence type="ECO:0000256" key="6">
    <source>
        <dbReference type="ARBA" id="ARBA00022737"/>
    </source>
</evidence>
<feature type="transmembrane region" description="Helical" evidence="13">
    <location>
        <begin position="932"/>
        <end position="953"/>
    </location>
</feature>
<dbReference type="CDD" id="cd18605">
    <property type="entry name" value="ABC_6TM_MRP7_D2_like"/>
    <property type="match status" value="1"/>
</dbReference>
<dbReference type="InterPro" id="IPR036640">
    <property type="entry name" value="ABC1_TM_sf"/>
</dbReference>
<dbReference type="GO" id="GO:0016020">
    <property type="term" value="C:membrane"/>
    <property type="evidence" value="ECO:0007669"/>
    <property type="project" value="UniProtKB-SubCell"/>
</dbReference>
<dbReference type="CDD" id="cd18598">
    <property type="entry name" value="ABC_6TM_MRP7_D1_like"/>
    <property type="match status" value="1"/>
</dbReference>
<sequence length="1557" mass="177770">MASNFSDILKSKYQINSTNEWSSLYSFCQFNETATSTWFRYFVDYRTNTLNPCMEFTSVMFEHVIFLYFIIVNFFKMNYSPRIPTNSIYITTLIKLITISCSTIFLVISLFISSVTKTYKLPTILLVEYFLISLVWVIYSVFWYCNLFYKHWHKNRCFSILYSIVSKVFLIIGIQRGLLYSFSDPRSYFMFLGFLFNIINYANNIVEWHLNKNIYVHGLLHENNIFSNVPPSSTPTLKTDEEVNIISKMFYLWTNNLVKKGYKQQLTNLNQLYHLPKSLSVSEIEKRFYESAPTIHTDGYKFSLFTALLNCFGKQYLFLAIPRLIADLSSFSGPIFLHLLVTAIEDSGKGKGYKDTLYYSFLIFASSLVSVFSNFHYNFYSSKIGLKVRTATTIAVYEKLLSVPYFSFFNDKHTNSSGVNESVSAGKISNFISIDTERITNFVTSFHAFWSMPLQLVIALYLIYREVGIAFLSVVIISIIMIPVNKYISTKIGIYSTKMMKMKDSRMKLITETIRGIRQVKLCNWDIYFEKKINEIRRKEVKYLAYRKYLDALCVYLWASAPVIITISIFGTYTLWMGQVLTSAKVFTCLALINMLIVPLNAFPWVLNGVIESYVSLKRLNIFFDIKDLDYVSIYNPVKTKLFGESVLELNDASFSWSNSDEYIGPIYKSVKSINLSIVSSEIIGITGPVGCGKSSLLLGILGELHLLSNKNNSIRIRPSLLEKGIGYVGQECWLKRGTIKENVLCGSNYDPQFYSSVISSTALSYDLTLMPNGDSYQISDGGSTLSGGQKARLALARSVYQNNDLYLLDDPFSSLDKKVAKHIWKKCVIEMLKNRNKAVIMATHNLDYLTKCDKIIVLEKNGSIKAQGTPEEVKNEISDINDWQGSNDSLDGNEKEDELLIGEGVIEMDYKEGNEETKDTGTVKAYVFKSYFASIGVWFSFFILLTILAMQVTKNGSEMWLSNWTAKQNNINDTLSVYYSDTTFPFGPVFNTPFISDEHFDKTKYFFLVYIIIAFSNTIFTLLRSFSFAKGAIIATKRMHSKLLNNVLRAKMSWWDSTPYGVVINRLCSDTYTIDDSLPFQLNIFLASTFNLLGSMILTLIALPYILPIIIILFVIYYLIQKYYRYTTCEVKRFTTMTLSPLFSHINDTINGIITIKSQRFVRRFTNELKEKLTDNLRAQYSALAATQWLSVRLQLMGVAMITTVAFGAVIQKHLGAIGVVQQSMIGLAITYALTLTNLLNAILNSFIDTEKEMVSVERINQFIENIPKEVDSKDVHAYDDFENQNIDAENDVERNLIRNESENNLVSEFHHFTNGDIIFHNVYLSYTNDLSTSVLKNINFGIKEGSKVAILGRTGSGKSSLFNLILRAYDITSGYISIGQQDISSLSLSTLRSNVAIVTQQPFIFHGTVYENLHVFNKLKNEVSADDLKEKIRQFFVKAALENMLEEMNGLDGLIEENGLNLSYGQKQILACIRILLLNPKIVLIDEATAYMDLALHNKMLALIKEFLPTSTVLMIVHHDLNLEQFDGCIYMGNGEIKELKDFSKNKENCIFITF</sequence>
<feature type="transmembrane region" description="Helical" evidence="13">
    <location>
        <begin position="157"/>
        <end position="175"/>
    </location>
</feature>
<dbReference type="SMART" id="SM00382">
    <property type="entry name" value="AAA"/>
    <property type="match status" value="2"/>
</dbReference>
<dbReference type="EC" id="7.6.2.2" evidence="3"/>
<feature type="transmembrane region" description="Helical" evidence="13">
    <location>
        <begin position="324"/>
        <end position="344"/>
    </location>
</feature>
<protein>
    <recommendedName>
        <fullName evidence="3">ABC-type xenobiotic transporter</fullName>
        <ecNumber evidence="3">7.6.2.2</ecNumber>
    </recommendedName>
</protein>
<dbReference type="InterPro" id="IPR003593">
    <property type="entry name" value="AAA+_ATPase"/>
</dbReference>
<evidence type="ECO:0000256" key="2">
    <source>
        <dbReference type="ARBA" id="ARBA00009726"/>
    </source>
</evidence>
<dbReference type="GO" id="GO:0016887">
    <property type="term" value="F:ATP hydrolysis activity"/>
    <property type="evidence" value="ECO:0007669"/>
    <property type="project" value="InterPro"/>
</dbReference>
<dbReference type="PROSITE" id="PS00211">
    <property type="entry name" value="ABC_TRANSPORTER_1"/>
    <property type="match status" value="1"/>
</dbReference>
<dbReference type="GO" id="GO:0008559">
    <property type="term" value="F:ABC-type xenobiotic transporter activity"/>
    <property type="evidence" value="ECO:0007669"/>
    <property type="project" value="UniProtKB-EC"/>
</dbReference>
<comment type="similarity">
    <text evidence="2">Belongs to the ABC transporter superfamily. ABCC family. Conjugate transporter (TC 3.A.1.208) subfamily.</text>
</comment>
<dbReference type="InterPro" id="IPR017871">
    <property type="entry name" value="ABC_transporter-like_CS"/>
</dbReference>
<evidence type="ECO:0000256" key="4">
    <source>
        <dbReference type="ARBA" id="ARBA00022448"/>
    </source>
</evidence>
<dbReference type="FunFam" id="1.20.1560.10:FF:000013">
    <property type="entry name" value="ABC transporter C family member 2"/>
    <property type="match status" value="1"/>
</dbReference>
<dbReference type="PANTHER" id="PTHR24223:SF330">
    <property type="entry name" value="ATP-BINDING CASSETTE SUB-FAMILY C MEMBER 10"/>
    <property type="match status" value="1"/>
</dbReference>
<feature type="domain" description="ABC transporter" evidence="14">
    <location>
        <begin position="648"/>
        <end position="887"/>
    </location>
</feature>
<evidence type="ECO:0000259" key="15">
    <source>
        <dbReference type="PROSITE" id="PS50929"/>
    </source>
</evidence>
<dbReference type="GO" id="GO:0005524">
    <property type="term" value="F:ATP binding"/>
    <property type="evidence" value="ECO:0007669"/>
    <property type="project" value="UniProtKB-KW"/>
</dbReference>
<reference evidence="17" key="2">
    <citation type="submission" date="2015-08" db="UniProtKB">
        <authorList>
            <consortium name="WormBaseParasite"/>
        </authorList>
    </citation>
    <scope>IDENTIFICATION</scope>
</reference>
<dbReference type="WBParaSite" id="SVE_1014100.1">
    <property type="protein sequence ID" value="SVE_1014100.1"/>
    <property type="gene ID" value="SVE_1014100"/>
</dbReference>
<dbReference type="Pfam" id="PF00664">
    <property type="entry name" value="ABC_membrane"/>
    <property type="match status" value="2"/>
</dbReference>
<feature type="transmembrane region" description="Helical" evidence="13">
    <location>
        <begin position="56"/>
        <end position="75"/>
    </location>
</feature>
<evidence type="ECO:0000256" key="10">
    <source>
        <dbReference type="ARBA" id="ARBA00022989"/>
    </source>
</evidence>
<keyword evidence="8" id="KW-0067">ATP-binding</keyword>
<evidence type="ECO:0000256" key="9">
    <source>
        <dbReference type="ARBA" id="ARBA00022967"/>
    </source>
</evidence>
<comment type="subcellular location">
    <subcellularLocation>
        <location evidence="1">Membrane</location>
        <topology evidence="1">Multi-pass membrane protein</topology>
    </subcellularLocation>
</comment>
<feature type="transmembrane region" description="Helical" evidence="13">
    <location>
        <begin position="590"/>
        <end position="611"/>
    </location>
</feature>
<evidence type="ECO:0000256" key="3">
    <source>
        <dbReference type="ARBA" id="ARBA00012191"/>
    </source>
</evidence>
<keyword evidence="6" id="KW-0677">Repeat</keyword>
<dbReference type="Proteomes" id="UP000035680">
    <property type="component" value="Unassembled WGS sequence"/>
</dbReference>
<feature type="domain" description="ABC transmembrane type-1" evidence="15">
    <location>
        <begin position="993"/>
        <end position="1253"/>
    </location>
</feature>
<keyword evidence="9" id="KW-1278">Translocase</keyword>
<dbReference type="PROSITE" id="PS50893">
    <property type="entry name" value="ABC_TRANSPORTER_2"/>
    <property type="match status" value="2"/>
</dbReference>
<keyword evidence="4" id="KW-0813">Transport</keyword>
<organism evidence="16 17">
    <name type="scientific">Strongyloides venezuelensis</name>
    <name type="common">Threadworm</name>
    <dbReference type="NCBI Taxonomy" id="75913"/>
    <lineage>
        <taxon>Eukaryota</taxon>
        <taxon>Metazoa</taxon>
        <taxon>Ecdysozoa</taxon>
        <taxon>Nematoda</taxon>
        <taxon>Chromadorea</taxon>
        <taxon>Rhabditida</taxon>
        <taxon>Tylenchina</taxon>
        <taxon>Panagrolaimomorpha</taxon>
        <taxon>Strongyloidoidea</taxon>
        <taxon>Strongyloididae</taxon>
        <taxon>Strongyloides</taxon>
    </lineage>
</organism>
<feature type="transmembrane region" description="Helical" evidence="13">
    <location>
        <begin position="1006"/>
        <end position="1024"/>
    </location>
</feature>
<dbReference type="InterPro" id="IPR027417">
    <property type="entry name" value="P-loop_NTPase"/>
</dbReference>
<dbReference type="SUPFAM" id="SSF52540">
    <property type="entry name" value="P-loop containing nucleoside triphosphate hydrolases"/>
    <property type="match status" value="2"/>
</dbReference>
<dbReference type="CDD" id="cd03250">
    <property type="entry name" value="ABCC_MRP_domain1"/>
    <property type="match status" value="1"/>
</dbReference>
<name>A0A0K0FMB4_STRVS</name>
<dbReference type="InterPro" id="IPR003439">
    <property type="entry name" value="ABC_transporter-like_ATP-bd"/>
</dbReference>
<keyword evidence="11 13" id="KW-0472">Membrane</keyword>